<organism evidence="2 3">
    <name type="scientific">Datura stramonium</name>
    <name type="common">Jimsonweed</name>
    <name type="synonym">Common thornapple</name>
    <dbReference type="NCBI Taxonomy" id="4076"/>
    <lineage>
        <taxon>Eukaryota</taxon>
        <taxon>Viridiplantae</taxon>
        <taxon>Streptophyta</taxon>
        <taxon>Embryophyta</taxon>
        <taxon>Tracheophyta</taxon>
        <taxon>Spermatophyta</taxon>
        <taxon>Magnoliopsida</taxon>
        <taxon>eudicotyledons</taxon>
        <taxon>Gunneridae</taxon>
        <taxon>Pentapetalae</taxon>
        <taxon>asterids</taxon>
        <taxon>lamiids</taxon>
        <taxon>Solanales</taxon>
        <taxon>Solanaceae</taxon>
        <taxon>Solanoideae</taxon>
        <taxon>Datureae</taxon>
        <taxon>Datura</taxon>
    </lineage>
</organism>
<evidence type="ECO:0000313" key="2">
    <source>
        <dbReference type="EMBL" id="MCD7448304.1"/>
    </source>
</evidence>
<feature type="region of interest" description="Disordered" evidence="1">
    <location>
        <begin position="602"/>
        <end position="621"/>
    </location>
</feature>
<accession>A0ABS8RNV5</accession>
<dbReference type="EMBL" id="JACEIK010000057">
    <property type="protein sequence ID" value="MCD7448304.1"/>
    <property type="molecule type" value="Genomic_DNA"/>
</dbReference>
<keyword evidence="3" id="KW-1185">Reference proteome</keyword>
<feature type="compositionally biased region" description="Basic and acidic residues" evidence="1">
    <location>
        <begin position="559"/>
        <end position="569"/>
    </location>
</feature>
<feature type="compositionally biased region" description="Basic and acidic residues" evidence="1">
    <location>
        <begin position="25"/>
        <end position="34"/>
    </location>
</feature>
<dbReference type="PANTHER" id="PTHR33671">
    <property type="entry name" value="N-METHYLTRANSFERASE, PUTATIVE (DUF688)-RELATED"/>
    <property type="match status" value="1"/>
</dbReference>
<feature type="region of interest" description="Disordered" evidence="1">
    <location>
        <begin position="559"/>
        <end position="582"/>
    </location>
</feature>
<evidence type="ECO:0000256" key="1">
    <source>
        <dbReference type="SAM" id="MobiDB-lite"/>
    </source>
</evidence>
<reference evidence="2 3" key="1">
    <citation type="journal article" date="2021" name="BMC Genomics">
        <title>Datura genome reveals duplications of psychoactive alkaloid biosynthetic genes and high mutation rate following tissue culture.</title>
        <authorList>
            <person name="Rajewski A."/>
            <person name="Carter-House D."/>
            <person name="Stajich J."/>
            <person name="Litt A."/>
        </authorList>
    </citation>
    <scope>NUCLEOTIDE SEQUENCE [LARGE SCALE GENOMIC DNA]</scope>
    <source>
        <strain evidence="2">AR-01</strain>
    </source>
</reference>
<proteinExistence type="predicted"/>
<feature type="region of interest" description="Disordered" evidence="1">
    <location>
        <begin position="318"/>
        <end position="373"/>
    </location>
</feature>
<dbReference type="Pfam" id="PF05097">
    <property type="entry name" value="DUF688"/>
    <property type="match status" value="1"/>
</dbReference>
<feature type="region of interest" description="Disordered" evidence="1">
    <location>
        <begin position="23"/>
        <end position="95"/>
    </location>
</feature>
<dbReference type="InterPro" id="IPR007789">
    <property type="entry name" value="DUF688"/>
</dbReference>
<name>A0ABS8RNV5_DATST</name>
<comment type="caution">
    <text evidence="2">The sequence shown here is derived from an EMBL/GenBank/DDBJ whole genome shotgun (WGS) entry which is preliminary data.</text>
</comment>
<gene>
    <name evidence="2" type="ORF">HAX54_040418</name>
</gene>
<feature type="compositionally biased region" description="Low complexity" evidence="1">
    <location>
        <begin position="325"/>
        <end position="340"/>
    </location>
</feature>
<protein>
    <submittedName>
        <fullName evidence="2">Uncharacterized protein</fullName>
    </submittedName>
</protein>
<evidence type="ECO:0000313" key="3">
    <source>
        <dbReference type="Proteomes" id="UP000823775"/>
    </source>
</evidence>
<dbReference type="Proteomes" id="UP000823775">
    <property type="component" value="Unassembled WGS sequence"/>
</dbReference>
<feature type="compositionally biased region" description="Polar residues" evidence="1">
    <location>
        <begin position="608"/>
        <end position="617"/>
    </location>
</feature>
<sequence>MENKQLKFNQPLLSVRRISSAMISQRDEKKKTDNSFHTTTHPPHYKSELKSGLVGKPGTIPFLWEQSPGRPKDESRPQTHLTEMPPTAPKLPPGWKLRDNQDFYKVFENTKNQTGKIQNVIPSFTSPNENVMRIESFDSSKEMTQDKEKIESEDGDEVYMDALDTLSRTESSFLNCSVSGLSGFDEPDAKQSGASLTNSQTKDFMMGRFLPAAKAMTSDKTSETPYYVRKKQPPVEDQLRQLKKVINGDRRPQLRYGPSFTLYHSQAHDYKEEEEEESDDDSYNGNLSTKICGLLPHFCSKGSFRLLNPVPAMSVRTRIPIPPVSRTRTGSSSTGSCSGTENEQSTSDVSEQKAVVGTVTTQPHEDKNHVKGRAYPTYANDAYKNKLILGTSAEANNPEVKYLGLQERTCQRLYEVLSDQSNSREVDVVTPSLEKTLYIDIVHKTDSSARISCSPDTKPNLQPEDVEILEKMIKQKPFVDSSLDSSEKSADDRASLKPYLQRKSDFNPTCSVEKLNNGRETKAWTATGHAQDCYQHAVTLEKSDNDGIEKTRKPISRREKLEKSCKVHPEFPVPPPLPKSPSDSWLCRTLPSLSTKNASSRAYIGTGLNPNNQSSKPLPSDSKWETIVRMTKNQQHLLDSEGLGAFTCIQEAQ</sequence>
<dbReference type="PANTHER" id="PTHR33671:SF12">
    <property type="match status" value="1"/>
</dbReference>